<dbReference type="InterPro" id="IPR038973">
    <property type="entry name" value="MutL/Mlh/Pms-like"/>
</dbReference>
<dbReference type="AlphaFoldDB" id="A0A9W6XNR7"/>
<dbReference type="OrthoDB" id="10254304at2759"/>
<organism evidence="2 3">
    <name type="scientific">Phytophthora fragariaefolia</name>
    <dbReference type="NCBI Taxonomy" id="1490495"/>
    <lineage>
        <taxon>Eukaryota</taxon>
        <taxon>Sar</taxon>
        <taxon>Stramenopiles</taxon>
        <taxon>Oomycota</taxon>
        <taxon>Peronosporomycetes</taxon>
        <taxon>Peronosporales</taxon>
        <taxon>Peronosporaceae</taxon>
        <taxon>Phytophthora</taxon>
    </lineage>
</organism>
<dbReference type="GO" id="GO:0016887">
    <property type="term" value="F:ATP hydrolysis activity"/>
    <property type="evidence" value="ECO:0007669"/>
    <property type="project" value="InterPro"/>
</dbReference>
<dbReference type="GO" id="GO:0032389">
    <property type="term" value="C:MutLalpha complex"/>
    <property type="evidence" value="ECO:0007669"/>
    <property type="project" value="TreeGrafter"/>
</dbReference>
<dbReference type="Pfam" id="PF13589">
    <property type="entry name" value="HATPase_c_3"/>
    <property type="match status" value="1"/>
</dbReference>
<name>A0A9W6XNR7_9STRA</name>
<dbReference type="GO" id="GO:0140664">
    <property type="term" value="F:ATP-dependent DNA damage sensor activity"/>
    <property type="evidence" value="ECO:0007669"/>
    <property type="project" value="InterPro"/>
</dbReference>
<dbReference type="Gene3D" id="3.30.565.10">
    <property type="entry name" value="Histidine kinase-like ATPase, C-terminal domain"/>
    <property type="match status" value="1"/>
</dbReference>
<dbReference type="InterPro" id="IPR014762">
    <property type="entry name" value="DNA_mismatch_repair_CS"/>
</dbReference>
<keyword evidence="3" id="KW-1185">Reference proteome</keyword>
<dbReference type="PANTHER" id="PTHR10073">
    <property type="entry name" value="DNA MISMATCH REPAIR PROTEIN MLH, PMS, MUTL"/>
    <property type="match status" value="1"/>
</dbReference>
<reference evidence="2" key="1">
    <citation type="submission" date="2023-04" db="EMBL/GenBank/DDBJ databases">
        <title>Phytophthora fragariaefolia NBRC 109709.</title>
        <authorList>
            <person name="Ichikawa N."/>
            <person name="Sato H."/>
            <person name="Tonouchi N."/>
        </authorList>
    </citation>
    <scope>NUCLEOTIDE SEQUENCE</scope>
    <source>
        <strain evidence="2">NBRC 109709</strain>
    </source>
</reference>
<accession>A0A9W6XNR7</accession>
<dbReference type="PROSITE" id="PS00058">
    <property type="entry name" value="DNA_MISMATCH_REPAIR_1"/>
    <property type="match status" value="1"/>
</dbReference>
<dbReference type="EMBL" id="BSXT01001456">
    <property type="protein sequence ID" value="GMF42592.1"/>
    <property type="molecule type" value="Genomic_DNA"/>
</dbReference>
<gene>
    <name evidence="2" type="ORF">Pfra01_001402200</name>
</gene>
<dbReference type="GO" id="GO:0006298">
    <property type="term" value="P:mismatch repair"/>
    <property type="evidence" value="ECO:0007669"/>
    <property type="project" value="InterPro"/>
</dbReference>
<evidence type="ECO:0000313" key="2">
    <source>
        <dbReference type="EMBL" id="GMF42592.1"/>
    </source>
</evidence>
<comment type="caution">
    <text evidence="2">The sequence shown here is derived from an EMBL/GenBank/DDBJ whole genome shotgun (WGS) entry which is preliminary data.</text>
</comment>
<dbReference type="InterPro" id="IPR036890">
    <property type="entry name" value="HATPase_C_sf"/>
</dbReference>
<evidence type="ECO:0000313" key="3">
    <source>
        <dbReference type="Proteomes" id="UP001165121"/>
    </source>
</evidence>
<dbReference type="PANTHER" id="PTHR10073:SF12">
    <property type="entry name" value="DNA MISMATCH REPAIR PROTEIN MLH1"/>
    <property type="match status" value="1"/>
</dbReference>
<comment type="similarity">
    <text evidence="1">Belongs to the DNA mismatch repair MutL/HexB family.</text>
</comment>
<dbReference type="Proteomes" id="UP001165121">
    <property type="component" value="Unassembled WGS sequence"/>
</dbReference>
<protein>
    <submittedName>
        <fullName evidence="2">Unnamed protein product</fullName>
    </submittedName>
</protein>
<sequence>MIVKLGGCEAEVSVVGLAFTTTQRSRKSSFDSGASIKSCPSASITTPAYASGTAQVKNLQLLNRGHLAPIVPAACLLGTWRSPGTDQCRRASRAQRSSGEAGPITAATSTVHDKCTAASPLPRTLLALPYMLLAASNELVHFRNALDANASHVAVTVSQGGLKLLQIQDNGRGIQRQDLDIVCERFTTSKLKSFEDLKDIRSFGFRGEALASISHVAHVTITSRTADQPCAYK</sequence>
<dbReference type="SUPFAM" id="SSF55874">
    <property type="entry name" value="ATPase domain of HSP90 chaperone/DNA topoisomerase II/histidine kinase"/>
    <property type="match status" value="1"/>
</dbReference>
<proteinExistence type="inferred from homology"/>
<evidence type="ECO:0000256" key="1">
    <source>
        <dbReference type="ARBA" id="ARBA00006082"/>
    </source>
</evidence>